<gene>
    <name evidence="1" type="ORF">LTRI10_LOCUS50639</name>
</gene>
<organism evidence="1 2">
    <name type="scientific">Linum trigynum</name>
    <dbReference type="NCBI Taxonomy" id="586398"/>
    <lineage>
        <taxon>Eukaryota</taxon>
        <taxon>Viridiplantae</taxon>
        <taxon>Streptophyta</taxon>
        <taxon>Embryophyta</taxon>
        <taxon>Tracheophyta</taxon>
        <taxon>Spermatophyta</taxon>
        <taxon>Magnoliopsida</taxon>
        <taxon>eudicotyledons</taxon>
        <taxon>Gunneridae</taxon>
        <taxon>Pentapetalae</taxon>
        <taxon>rosids</taxon>
        <taxon>fabids</taxon>
        <taxon>Malpighiales</taxon>
        <taxon>Linaceae</taxon>
        <taxon>Linum</taxon>
    </lineage>
</organism>
<reference evidence="1 2" key="1">
    <citation type="submission" date="2024-04" db="EMBL/GenBank/DDBJ databases">
        <authorList>
            <person name="Fracassetti M."/>
        </authorList>
    </citation>
    <scope>NUCLEOTIDE SEQUENCE [LARGE SCALE GENOMIC DNA]</scope>
</reference>
<name>A0AAV2GLF2_9ROSI</name>
<accession>A0AAV2GLF2</accession>
<dbReference type="EMBL" id="OZ034822">
    <property type="protein sequence ID" value="CAL1411272.1"/>
    <property type="molecule type" value="Genomic_DNA"/>
</dbReference>
<keyword evidence="2" id="KW-1185">Reference proteome</keyword>
<dbReference type="AlphaFoldDB" id="A0AAV2GLF2"/>
<evidence type="ECO:0000313" key="2">
    <source>
        <dbReference type="Proteomes" id="UP001497516"/>
    </source>
</evidence>
<protein>
    <submittedName>
        <fullName evidence="1">Uncharacterized protein</fullName>
    </submittedName>
</protein>
<proteinExistence type="predicted"/>
<dbReference type="Proteomes" id="UP001497516">
    <property type="component" value="Chromosome 9"/>
</dbReference>
<evidence type="ECO:0000313" key="1">
    <source>
        <dbReference type="EMBL" id="CAL1411272.1"/>
    </source>
</evidence>
<sequence>MDKAFNSASPLPSYIGRDIQASRFLNLPPHRLARLLEARVCITGASNIQQVASNEGICEGFSGARVDGQGDFEKQQCLLTIRCGS</sequence>